<evidence type="ECO:0000313" key="2">
    <source>
        <dbReference type="EMBL" id="KAF2897742.1"/>
    </source>
</evidence>
<keyword evidence="3" id="KW-1185">Reference proteome</keyword>
<dbReference type="GO" id="GO:0030286">
    <property type="term" value="C:dynein complex"/>
    <property type="evidence" value="ECO:0007669"/>
    <property type="project" value="InterPro"/>
</dbReference>
<dbReference type="AlphaFoldDB" id="A0A8K0D7L7"/>
<protein>
    <submittedName>
        <fullName evidence="2">Uncharacterized protein</fullName>
    </submittedName>
</protein>
<feature type="signal peptide" evidence="1">
    <location>
        <begin position="1"/>
        <end position="21"/>
    </location>
</feature>
<name>A0A8K0D7L7_IGNLU</name>
<dbReference type="GO" id="GO:0007017">
    <property type="term" value="P:microtubule-based process"/>
    <property type="evidence" value="ECO:0007669"/>
    <property type="project" value="InterPro"/>
</dbReference>
<feature type="chain" id="PRO_5035466919" evidence="1">
    <location>
        <begin position="22"/>
        <end position="123"/>
    </location>
</feature>
<proteinExistence type="predicted"/>
<dbReference type="Proteomes" id="UP000801492">
    <property type="component" value="Unassembled WGS sequence"/>
</dbReference>
<evidence type="ECO:0000256" key="1">
    <source>
        <dbReference type="SAM" id="SignalP"/>
    </source>
</evidence>
<keyword evidence="1" id="KW-0732">Signal</keyword>
<evidence type="ECO:0000313" key="3">
    <source>
        <dbReference type="Proteomes" id="UP000801492"/>
    </source>
</evidence>
<comment type="caution">
    <text evidence="2">The sequence shown here is derived from an EMBL/GenBank/DDBJ whole genome shotgun (WGS) entry which is preliminary data.</text>
</comment>
<gene>
    <name evidence="2" type="ORF">ILUMI_08432</name>
</gene>
<reference evidence="2" key="1">
    <citation type="submission" date="2019-08" db="EMBL/GenBank/DDBJ databases">
        <title>The genome of the North American firefly Photinus pyralis.</title>
        <authorList>
            <consortium name="Photinus pyralis genome working group"/>
            <person name="Fallon T.R."/>
            <person name="Sander Lower S.E."/>
            <person name="Weng J.-K."/>
        </authorList>
    </citation>
    <scope>NUCLEOTIDE SEQUENCE</scope>
    <source>
        <strain evidence="2">TRF0915ILg1</strain>
        <tissue evidence="2">Whole body</tissue>
    </source>
</reference>
<dbReference type="SUPFAM" id="SSF54648">
    <property type="entry name" value="DLC"/>
    <property type="match status" value="1"/>
</dbReference>
<dbReference type="OrthoDB" id="10693973at2759"/>
<accession>A0A8K0D7L7</accession>
<dbReference type="InterPro" id="IPR037177">
    <property type="entry name" value="DLC_sf"/>
</dbReference>
<organism evidence="2 3">
    <name type="scientific">Ignelater luminosus</name>
    <name type="common">Cucubano</name>
    <name type="synonym">Pyrophorus luminosus</name>
    <dbReference type="NCBI Taxonomy" id="2038154"/>
    <lineage>
        <taxon>Eukaryota</taxon>
        <taxon>Metazoa</taxon>
        <taxon>Ecdysozoa</taxon>
        <taxon>Arthropoda</taxon>
        <taxon>Hexapoda</taxon>
        <taxon>Insecta</taxon>
        <taxon>Pterygota</taxon>
        <taxon>Neoptera</taxon>
        <taxon>Endopterygota</taxon>
        <taxon>Coleoptera</taxon>
        <taxon>Polyphaga</taxon>
        <taxon>Elateriformia</taxon>
        <taxon>Elateroidea</taxon>
        <taxon>Elateridae</taxon>
        <taxon>Agrypninae</taxon>
        <taxon>Pyrophorini</taxon>
        <taxon>Ignelater</taxon>
    </lineage>
</organism>
<sequence>MYLKICLGLFVYIFLFTNSECRVVTTPRSSTVLNTVNTPVVSISKSKEMTASMQLNAVDAFKQAYAHLSSSGDRCSIVRQIFTEKYPDYKWQVAMYKSYSIQSIKSIDIKVNDDKYILFATKK</sequence>
<dbReference type="EMBL" id="VTPC01003939">
    <property type="protein sequence ID" value="KAF2897742.1"/>
    <property type="molecule type" value="Genomic_DNA"/>
</dbReference>